<feature type="transmembrane region" description="Helical" evidence="6">
    <location>
        <begin position="285"/>
        <end position="303"/>
    </location>
</feature>
<dbReference type="NCBIfam" id="TIGR00360">
    <property type="entry name" value="ComEC_N-term"/>
    <property type="match status" value="1"/>
</dbReference>
<comment type="subcellular location">
    <subcellularLocation>
        <location evidence="1">Cell membrane</location>
        <topology evidence="1">Multi-pass membrane protein</topology>
    </subcellularLocation>
</comment>
<evidence type="ECO:0000256" key="1">
    <source>
        <dbReference type="ARBA" id="ARBA00004651"/>
    </source>
</evidence>
<dbReference type="PANTHER" id="PTHR30619:SF1">
    <property type="entry name" value="RECOMBINATION PROTEIN 2"/>
    <property type="match status" value="1"/>
</dbReference>
<evidence type="ECO:0000256" key="4">
    <source>
        <dbReference type="ARBA" id="ARBA00022989"/>
    </source>
</evidence>
<feature type="transmembrane region" description="Helical" evidence="6">
    <location>
        <begin position="376"/>
        <end position="403"/>
    </location>
</feature>
<dbReference type="InterPro" id="IPR004477">
    <property type="entry name" value="ComEC_N"/>
</dbReference>
<accession>A0A2J6WNR3</accession>
<dbReference type="AlphaFoldDB" id="A0A2J6WNR3"/>
<proteinExistence type="predicted"/>
<reference evidence="8 9" key="1">
    <citation type="submission" date="2018-01" db="EMBL/GenBank/DDBJ databases">
        <title>Metagenomic assembled genomes from two thermal pools in the Uzon Caldera, Kamchatka, Russia.</title>
        <authorList>
            <person name="Wilkins L."/>
            <person name="Ettinger C."/>
        </authorList>
    </citation>
    <scope>NUCLEOTIDE SEQUENCE [LARGE SCALE GENOMIC DNA]</scope>
    <source>
        <strain evidence="8">ZAV-04</strain>
    </source>
</reference>
<dbReference type="InterPro" id="IPR036866">
    <property type="entry name" value="RibonucZ/Hydroxyglut_hydro"/>
</dbReference>
<keyword evidence="3 6" id="KW-0812">Transmembrane</keyword>
<dbReference type="CDD" id="cd07731">
    <property type="entry name" value="ComA-like_MBL-fold"/>
    <property type="match status" value="1"/>
</dbReference>
<gene>
    <name evidence="8" type="ORF">C0186_02285</name>
</gene>
<sequence length="751" mass="85948">MPVVPCLVSGILLGYFFTYFPVITIIFSILLIFAFKNNKLIAILLFISMLFGILYISITYCKDTVEPENISFTGYLKNKSGNIYEFKVSCSSDTKKTILKLYSNEPLQEGQTYKIQCIIGKKHLNPYQYGEPLCFLKTAQLEENFQKTAVDKIREKINKKIAETINKELSGTLIAMTTGERTSIPIEIQEDFRKTGLIHLLSISGAHFSLLFTVCFLIFKFLIKRLPYTVLLKITLYWKPSQLATFFTFPVILCYFLIVEPNYPTSRSFIMATLFMIGALSERKSLWIFTVSFACLIILIFQPQAIKDISFQLSFLATAGIGFASDIYKKFKDKIPKKISYLLLSLFISISATVITAPLIVYRFHYLSLISPLANLTVGVLIGMVLFPLHLFFVVVFLITGYYPLPEVIDFIGKFSFKIMHTLASFKYSSIWIPPIPPMALAIFYMAVFITLFGFYCLKKKKTLILGFSMILVLTSILIPFFMHIKDKESLKITFLDVGQAESVVLKTPSGFFLIDTGKTGWEATQFLKAYDVKELILIITHEQKDHAGGFERILENFQIKEIWDTGYINYSKEPANDILIRHLERGDVLKVGSCSFTVLHPYKGFWSPSLSRDSNEVSLIFKFQCFKKTFLFTSDAGIDALQTIPVNYLKSEVVKIPHHGSKRSFYPEFYKATEPEICIISAGKQNPYGHPHKEVVENINKICKIYRTDEDGAIQIKELPDGSLRVQTFKNAVFKPYEDWENLKKLFILW</sequence>
<dbReference type="InterPro" id="IPR004797">
    <property type="entry name" value="Competence_ComEC/Rec2"/>
</dbReference>
<keyword evidence="5 6" id="KW-0472">Membrane</keyword>
<protein>
    <submittedName>
        <fullName evidence="8">DNA internalization-related competence protein ComEC/Rec2</fullName>
    </submittedName>
</protein>
<evidence type="ECO:0000256" key="5">
    <source>
        <dbReference type="ARBA" id="ARBA00023136"/>
    </source>
</evidence>
<feature type="transmembrane region" description="Helical" evidence="6">
    <location>
        <begin position="243"/>
        <end position="264"/>
    </location>
</feature>
<dbReference type="InterPro" id="IPR052159">
    <property type="entry name" value="Competence_DNA_uptake"/>
</dbReference>
<dbReference type="InterPro" id="IPR035681">
    <property type="entry name" value="ComA-like_MBL"/>
</dbReference>
<comment type="caution">
    <text evidence="8">The sequence shown here is derived from an EMBL/GenBank/DDBJ whole genome shotgun (WGS) entry which is preliminary data.</text>
</comment>
<feature type="transmembrane region" description="Helical" evidence="6">
    <location>
        <begin position="340"/>
        <end position="364"/>
    </location>
</feature>
<evidence type="ECO:0000256" key="2">
    <source>
        <dbReference type="ARBA" id="ARBA00022475"/>
    </source>
</evidence>
<feature type="transmembrane region" description="Helical" evidence="6">
    <location>
        <begin position="439"/>
        <end position="458"/>
    </location>
</feature>
<dbReference type="GO" id="GO:0005886">
    <property type="term" value="C:plasma membrane"/>
    <property type="evidence" value="ECO:0007669"/>
    <property type="project" value="UniProtKB-SubCell"/>
</dbReference>
<dbReference type="EMBL" id="PNIO01000016">
    <property type="protein sequence ID" value="PMP72042.1"/>
    <property type="molecule type" value="Genomic_DNA"/>
</dbReference>
<dbReference type="SUPFAM" id="SSF56281">
    <property type="entry name" value="Metallo-hydrolase/oxidoreductase"/>
    <property type="match status" value="1"/>
</dbReference>
<dbReference type="GO" id="GO:0030420">
    <property type="term" value="P:establishment of competence for transformation"/>
    <property type="evidence" value="ECO:0007669"/>
    <property type="project" value="InterPro"/>
</dbReference>
<evidence type="ECO:0000256" key="3">
    <source>
        <dbReference type="ARBA" id="ARBA00022692"/>
    </source>
</evidence>
<dbReference type="NCBIfam" id="TIGR00361">
    <property type="entry name" value="ComEC_Rec2"/>
    <property type="match status" value="1"/>
</dbReference>
<evidence type="ECO:0000313" key="8">
    <source>
        <dbReference type="EMBL" id="PMP72042.1"/>
    </source>
</evidence>
<feature type="transmembrane region" description="Helical" evidence="6">
    <location>
        <begin position="309"/>
        <end position="328"/>
    </location>
</feature>
<dbReference type="PANTHER" id="PTHR30619">
    <property type="entry name" value="DNA INTERNALIZATION/COMPETENCE PROTEIN COMEC/REC2"/>
    <property type="match status" value="1"/>
</dbReference>
<keyword evidence="2" id="KW-1003">Cell membrane</keyword>
<dbReference type="Gene3D" id="3.60.15.10">
    <property type="entry name" value="Ribonuclease Z/Hydroxyacylglutathione hydrolase-like"/>
    <property type="match status" value="1"/>
</dbReference>
<keyword evidence="4 6" id="KW-1133">Transmembrane helix</keyword>
<evidence type="ECO:0000259" key="7">
    <source>
        <dbReference type="Pfam" id="PF03772"/>
    </source>
</evidence>
<feature type="transmembrane region" description="Helical" evidence="6">
    <location>
        <begin position="41"/>
        <end position="61"/>
    </location>
</feature>
<feature type="transmembrane region" description="Helical" evidence="6">
    <location>
        <begin position="465"/>
        <end position="483"/>
    </location>
</feature>
<dbReference type="Pfam" id="PF03772">
    <property type="entry name" value="Competence"/>
    <property type="match status" value="1"/>
</dbReference>
<feature type="transmembrane region" description="Helical" evidence="6">
    <location>
        <begin position="12"/>
        <end position="35"/>
    </location>
</feature>
<feature type="transmembrane region" description="Helical" evidence="6">
    <location>
        <begin position="197"/>
        <end position="223"/>
    </location>
</feature>
<organism evidence="8 9">
    <name type="scientific">Thermodesulfovibrio aggregans</name>
    <dbReference type="NCBI Taxonomy" id="86166"/>
    <lineage>
        <taxon>Bacteria</taxon>
        <taxon>Pseudomonadati</taxon>
        <taxon>Nitrospirota</taxon>
        <taxon>Thermodesulfovibrionia</taxon>
        <taxon>Thermodesulfovibrionales</taxon>
        <taxon>Thermodesulfovibrionaceae</taxon>
        <taxon>Thermodesulfovibrio</taxon>
    </lineage>
</organism>
<evidence type="ECO:0000313" key="9">
    <source>
        <dbReference type="Proteomes" id="UP000242288"/>
    </source>
</evidence>
<dbReference type="Proteomes" id="UP000242288">
    <property type="component" value="Unassembled WGS sequence"/>
</dbReference>
<feature type="domain" description="ComEC/Rec2-related protein" evidence="7">
    <location>
        <begin position="176"/>
        <end position="453"/>
    </location>
</feature>
<evidence type="ECO:0000256" key="6">
    <source>
        <dbReference type="SAM" id="Phobius"/>
    </source>
</evidence>
<name>A0A2J6WNR3_9BACT</name>